<evidence type="ECO:0000259" key="1">
    <source>
        <dbReference type="Pfam" id="PF14523"/>
    </source>
</evidence>
<protein>
    <submittedName>
        <fullName evidence="2">t-SNARE domain-containing protein 1</fullName>
    </submittedName>
</protein>
<dbReference type="Gene3D" id="1.20.58.70">
    <property type="match status" value="1"/>
</dbReference>
<keyword evidence="3" id="KW-1185">Reference proteome</keyword>
<sequence length="276" mass="30377">MFNDVPKTPVIYSVITRVLMEREARFEEICAYSSKHTEKKALVMRRPSEQSPAYVVSQCLDEASTSAVFIREVCGPTPYGGIALNAEWNEYGTSIYHRDGGESMRATQVSPSELQDVFQETSSNIFQINANVVTLEKNLQSLGTSRDTAELRQSLLNPAAPNRAHDSSPLSHSLYHLLSDSTHFLTLSALCCTPAMILLPPVSTETLQFQGHTSQMAICRPKALADCPPPAQNFLTHTQTHAQTFAHSTMSQASQDIDCQCTKNALTQSGLQRLGI</sequence>
<organism evidence="2 3">
    <name type="scientific">Anabarilius grahami</name>
    <name type="common">Kanglang fish</name>
    <name type="synonym">Barilius grahami</name>
    <dbReference type="NCBI Taxonomy" id="495550"/>
    <lineage>
        <taxon>Eukaryota</taxon>
        <taxon>Metazoa</taxon>
        <taxon>Chordata</taxon>
        <taxon>Craniata</taxon>
        <taxon>Vertebrata</taxon>
        <taxon>Euteleostomi</taxon>
        <taxon>Actinopterygii</taxon>
        <taxon>Neopterygii</taxon>
        <taxon>Teleostei</taxon>
        <taxon>Ostariophysi</taxon>
        <taxon>Cypriniformes</taxon>
        <taxon>Xenocyprididae</taxon>
        <taxon>Xenocypridinae</taxon>
        <taxon>Xenocypridinae incertae sedis</taxon>
        <taxon>Anabarilius</taxon>
    </lineage>
</organism>
<name>A0A3N0XS01_ANAGA</name>
<feature type="domain" description="Syntaxin N-terminal" evidence="1">
    <location>
        <begin position="118"/>
        <end position="161"/>
    </location>
</feature>
<dbReference type="Proteomes" id="UP000281406">
    <property type="component" value="Unassembled WGS sequence"/>
</dbReference>
<gene>
    <name evidence="2" type="ORF">DPX16_13783</name>
</gene>
<evidence type="ECO:0000313" key="3">
    <source>
        <dbReference type="Proteomes" id="UP000281406"/>
    </source>
</evidence>
<dbReference type="Pfam" id="PF14523">
    <property type="entry name" value="Syntaxin_2"/>
    <property type="match status" value="1"/>
</dbReference>
<dbReference type="GO" id="GO:0016020">
    <property type="term" value="C:membrane"/>
    <property type="evidence" value="ECO:0007669"/>
    <property type="project" value="InterPro"/>
</dbReference>
<dbReference type="InterPro" id="IPR006011">
    <property type="entry name" value="Syntaxin_N"/>
</dbReference>
<dbReference type="AlphaFoldDB" id="A0A3N0XS01"/>
<evidence type="ECO:0000313" key="2">
    <source>
        <dbReference type="EMBL" id="ROJ29339.1"/>
    </source>
</evidence>
<dbReference type="EMBL" id="RJVU01062584">
    <property type="protein sequence ID" value="ROJ29339.1"/>
    <property type="molecule type" value="Genomic_DNA"/>
</dbReference>
<dbReference type="OrthoDB" id="75754at2759"/>
<comment type="caution">
    <text evidence="2">The sequence shown here is derived from an EMBL/GenBank/DDBJ whole genome shotgun (WGS) entry which is preliminary data.</text>
</comment>
<accession>A0A3N0XS01</accession>
<proteinExistence type="predicted"/>
<reference evidence="2 3" key="1">
    <citation type="submission" date="2018-10" db="EMBL/GenBank/DDBJ databases">
        <title>Genome assembly for a Yunnan-Guizhou Plateau 3E fish, Anabarilius grahami (Regan), and its evolutionary and genetic applications.</title>
        <authorList>
            <person name="Jiang W."/>
        </authorList>
    </citation>
    <scope>NUCLEOTIDE SEQUENCE [LARGE SCALE GENOMIC DNA]</scope>
    <source>
        <strain evidence="2">AG-KIZ</strain>
        <tissue evidence="2">Muscle</tissue>
    </source>
</reference>